<evidence type="ECO:0000313" key="8">
    <source>
        <dbReference type="EMBL" id="KPM06072.1"/>
    </source>
</evidence>
<dbReference type="Pfam" id="PF00076">
    <property type="entry name" value="RRM_1"/>
    <property type="match status" value="1"/>
</dbReference>
<reference evidence="9" key="4">
    <citation type="submission" date="2022-06" db="UniProtKB">
        <authorList>
            <consortium name="EnsemblMetazoa"/>
        </authorList>
    </citation>
    <scope>IDENTIFICATION</scope>
</reference>
<dbReference type="VEuPathDB" id="VectorBase:SSCA008187"/>
<evidence type="ECO:0000313" key="10">
    <source>
        <dbReference type="Proteomes" id="UP000070412"/>
    </source>
</evidence>
<keyword evidence="10" id="KW-1185">Reference proteome</keyword>
<reference evidence="8 11" key="1">
    <citation type="journal article" date="2015" name="Parasit. Vectors">
        <title>Draft genome of the scabies mite.</title>
        <authorList>
            <person name="Rider S.D.Jr."/>
            <person name="Morgan M.S."/>
            <person name="Arlian L.G."/>
        </authorList>
    </citation>
    <scope>NUCLEOTIDE SEQUENCE [LARGE SCALE GENOMIC DNA]</scope>
    <source>
        <strain evidence="8">Arlian Lab</strain>
    </source>
</reference>
<feature type="region of interest" description="Disordered" evidence="4">
    <location>
        <begin position="215"/>
        <end position="235"/>
    </location>
</feature>
<feature type="compositionally biased region" description="Polar residues" evidence="4">
    <location>
        <begin position="561"/>
        <end position="573"/>
    </location>
</feature>
<dbReference type="InterPro" id="IPR012677">
    <property type="entry name" value="Nucleotide-bd_a/b_plait_sf"/>
</dbReference>
<evidence type="ECO:0000313" key="7">
    <source>
        <dbReference type="EMBL" id="KAF7489452.1"/>
    </source>
</evidence>
<feature type="compositionally biased region" description="Polar residues" evidence="4">
    <location>
        <begin position="10"/>
        <end position="20"/>
    </location>
</feature>
<feature type="region of interest" description="Disordered" evidence="4">
    <location>
        <begin position="520"/>
        <end position="593"/>
    </location>
</feature>
<dbReference type="Gene3D" id="3.10.450.50">
    <property type="match status" value="1"/>
</dbReference>
<feature type="compositionally biased region" description="Low complexity" evidence="4">
    <location>
        <begin position="540"/>
        <end position="560"/>
    </location>
</feature>
<evidence type="ECO:0000256" key="2">
    <source>
        <dbReference type="ARBA" id="ARBA00022884"/>
    </source>
</evidence>
<dbReference type="PANTHER" id="PTHR10693">
    <property type="entry name" value="RAS GTPASE-ACTIVATING PROTEIN-BINDING PROTEIN"/>
    <property type="match status" value="1"/>
</dbReference>
<evidence type="ECO:0000313" key="11">
    <source>
        <dbReference type="Proteomes" id="UP000616769"/>
    </source>
</evidence>
<feature type="region of interest" description="Disordered" evidence="4">
    <location>
        <begin position="1"/>
        <end position="46"/>
    </location>
</feature>
<dbReference type="SUPFAM" id="SSF54928">
    <property type="entry name" value="RNA-binding domain, RBD"/>
    <property type="match status" value="1"/>
</dbReference>
<dbReference type="GO" id="GO:0003729">
    <property type="term" value="F:mRNA binding"/>
    <property type="evidence" value="ECO:0007669"/>
    <property type="project" value="TreeGrafter"/>
</dbReference>
<evidence type="ECO:0000256" key="4">
    <source>
        <dbReference type="SAM" id="MobiDB-lite"/>
    </source>
</evidence>
<organism evidence="8 11">
    <name type="scientific">Sarcoptes scabiei</name>
    <name type="common">Itch mite</name>
    <name type="synonym">Acarus scabiei</name>
    <dbReference type="NCBI Taxonomy" id="52283"/>
    <lineage>
        <taxon>Eukaryota</taxon>
        <taxon>Metazoa</taxon>
        <taxon>Ecdysozoa</taxon>
        <taxon>Arthropoda</taxon>
        <taxon>Chelicerata</taxon>
        <taxon>Arachnida</taxon>
        <taxon>Acari</taxon>
        <taxon>Acariformes</taxon>
        <taxon>Sarcoptiformes</taxon>
        <taxon>Astigmata</taxon>
        <taxon>Psoroptidia</taxon>
        <taxon>Sarcoptoidea</taxon>
        <taxon>Sarcoptidae</taxon>
        <taxon>Sarcoptinae</taxon>
        <taxon>Sarcoptes</taxon>
    </lineage>
</organism>
<evidence type="ECO:0000259" key="6">
    <source>
        <dbReference type="PROSITE" id="PS50177"/>
    </source>
</evidence>
<protein>
    <submittedName>
        <fullName evidence="7">Ras GTPase-activating protein-binding protein 1</fullName>
    </submittedName>
    <submittedName>
        <fullName evidence="8">Ras GTPase-activating protein-binding-like protein</fullName>
    </submittedName>
</protein>
<feature type="domain" description="NTF2" evidence="6">
    <location>
        <begin position="49"/>
        <end position="169"/>
    </location>
</feature>
<reference evidence="7" key="3">
    <citation type="submission" date="2020-01" db="EMBL/GenBank/DDBJ databases">
        <authorList>
            <person name="Korhonen P.K.K."/>
            <person name="Guangxu M.G."/>
            <person name="Wang T.W."/>
            <person name="Stroehlein A.J.S."/>
            <person name="Young N.D."/>
            <person name="Ang C.-S.A."/>
            <person name="Fernando D.W.F."/>
            <person name="Lu H.L."/>
            <person name="Taylor S.T."/>
            <person name="Ehtesham M.E.M."/>
            <person name="Najaraj S.H.N."/>
            <person name="Harsha G.H.G."/>
            <person name="Madugundu A.M."/>
            <person name="Renuse S.R."/>
            <person name="Holt D.H."/>
            <person name="Pandey A.P."/>
            <person name="Papenfuss A.P."/>
            <person name="Gasser R.B.G."/>
            <person name="Fischer K.F."/>
        </authorList>
    </citation>
    <scope>NUCLEOTIDE SEQUENCE</scope>
    <source>
        <strain evidence="7">SSS_KF_BRIS2020</strain>
    </source>
</reference>
<dbReference type="GO" id="GO:0010494">
    <property type="term" value="C:cytoplasmic stress granule"/>
    <property type="evidence" value="ECO:0007669"/>
    <property type="project" value="UniProtKB-SubCell"/>
</dbReference>
<feature type="compositionally biased region" description="Basic and acidic residues" evidence="4">
    <location>
        <begin position="279"/>
        <end position="288"/>
    </location>
</feature>
<feature type="compositionally biased region" description="Gly residues" evidence="4">
    <location>
        <begin position="530"/>
        <end position="539"/>
    </location>
</feature>
<dbReference type="InterPro" id="IPR032710">
    <property type="entry name" value="NTF2-like_dom_sf"/>
</dbReference>
<feature type="region of interest" description="Disordered" evidence="4">
    <location>
        <begin position="250"/>
        <end position="318"/>
    </location>
</feature>
<dbReference type="InterPro" id="IPR018222">
    <property type="entry name" value="Nuclear_transport_factor_2_euk"/>
</dbReference>
<dbReference type="SMART" id="SM00360">
    <property type="entry name" value="RRM"/>
    <property type="match status" value="1"/>
</dbReference>
<evidence type="ECO:0000256" key="3">
    <source>
        <dbReference type="PROSITE-ProRule" id="PRU00176"/>
    </source>
</evidence>
<dbReference type="Proteomes" id="UP000070412">
    <property type="component" value="Unassembled WGS sequence"/>
</dbReference>
<feature type="domain" description="RRM" evidence="5">
    <location>
        <begin position="445"/>
        <end position="523"/>
    </location>
</feature>
<feature type="compositionally biased region" description="Low complexity" evidence="4">
    <location>
        <begin position="389"/>
        <end position="400"/>
    </location>
</feature>
<dbReference type="EMBL" id="WVUK01000065">
    <property type="protein sequence ID" value="KAF7489452.1"/>
    <property type="molecule type" value="Genomic_DNA"/>
</dbReference>
<dbReference type="EMBL" id="JXLN01010644">
    <property type="protein sequence ID" value="KPM06072.1"/>
    <property type="molecule type" value="Genomic_DNA"/>
</dbReference>
<dbReference type="EnsemblMetazoa" id="SSS_2242s_mrna">
    <property type="protein sequence ID" value="KAF7489452.1"/>
    <property type="gene ID" value="SSS_2242"/>
</dbReference>
<dbReference type="AlphaFoldDB" id="A0A132A528"/>
<dbReference type="PROSITE" id="PS50177">
    <property type="entry name" value="NTF2_DOMAIN"/>
    <property type="match status" value="1"/>
</dbReference>
<dbReference type="PROSITE" id="PS50102">
    <property type="entry name" value="RRM"/>
    <property type="match status" value="1"/>
</dbReference>
<dbReference type="Gene3D" id="3.30.70.330">
    <property type="match status" value="1"/>
</dbReference>
<dbReference type="FunFam" id="3.10.450.50:FF:000015">
    <property type="entry name" value="Ras GTPase-activating protein-binding protein 2"/>
    <property type="match status" value="1"/>
</dbReference>
<dbReference type="OrthoDB" id="339151at2759"/>
<dbReference type="InterPro" id="IPR039539">
    <property type="entry name" value="Ras_GTPase_bind_prot"/>
</dbReference>
<evidence type="ECO:0000313" key="9">
    <source>
        <dbReference type="EnsemblMetazoa" id="KAF7489452.1"/>
    </source>
</evidence>
<dbReference type="SUPFAM" id="SSF54427">
    <property type="entry name" value="NTF2-like"/>
    <property type="match status" value="1"/>
</dbReference>
<dbReference type="PANTHER" id="PTHR10693:SF20">
    <property type="entry name" value="AT27578P"/>
    <property type="match status" value="1"/>
</dbReference>
<name>A0A132A528_SARSC</name>
<evidence type="ECO:0000256" key="1">
    <source>
        <dbReference type="ARBA" id="ARBA00004210"/>
    </source>
</evidence>
<feature type="compositionally biased region" description="Polar residues" evidence="4">
    <location>
        <begin position="289"/>
        <end position="312"/>
    </location>
</feature>
<dbReference type="InterPro" id="IPR002075">
    <property type="entry name" value="NTF2_dom"/>
</dbReference>
<feature type="compositionally biased region" description="Basic and acidic residues" evidence="4">
    <location>
        <begin position="412"/>
        <end position="424"/>
    </location>
</feature>
<keyword evidence="2 3" id="KW-0694">RNA-binding</keyword>
<evidence type="ECO:0000259" key="5">
    <source>
        <dbReference type="PROSITE" id="PS50102"/>
    </source>
</evidence>
<gene>
    <name evidence="8" type="ORF">QR98_0045450</name>
    <name evidence="7" type="ORF">SSS_2242</name>
</gene>
<reference evidence="10" key="2">
    <citation type="journal article" date="2020" name="PLoS Negl. Trop. Dis.">
        <title>High-quality nuclear genome for Sarcoptes scabiei-A critical resource for a neglected parasite.</title>
        <authorList>
            <person name="Korhonen P.K."/>
            <person name="Gasser R.B."/>
            <person name="Ma G."/>
            <person name="Wang T."/>
            <person name="Stroehlein A.J."/>
            <person name="Young N.D."/>
            <person name="Ang C.S."/>
            <person name="Fernando D.D."/>
            <person name="Lu H.C."/>
            <person name="Taylor S."/>
            <person name="Reynolds S.L."/>
            <person name="Mofiz E."/>
            <person name="Najaraj S.H."/>
            <person name="Gowda H."/>
            <person name="Madugundu A."/>
            <person name="Renuse S."/>
            <person name="Holt D."/>
            <person name="Pandey A."/>
            <person name="Papenfuss A.T."/>
            <person name="Fischer K."/>
        </authorList>
    </citation>
    <scope>NUCLEOTIDE SEQUENCE [LARGE SCALE GENOMIC DNA]</scope>
</reference>
<comment type="subcellular location">
    <subcellularLocation>
        <location evidence="1">Cytoplasm</location>
        <location evidence="1">Stress granule</location>
    </subcellularLocation>
</comment>
<sequence>MVSEMEAANKNHQVPTNVALNDNPVNVPNNNNSNNQQQQQQSAHSPQDIGVEFVRQYYTVLNRAPDILYRFYSDDSTFIHGSLDKPGESIQYSQGQKQIKSKIMSLNFENCYTKIRQVDSMETIGNGVVIQVIGELSNNRQPMRRFNQTIVLTPQSPNKYYVRNNIFRYQDNIQDDSVDNGNSSNVEKTVLHEEASVVEKTEIETKRIDPVVDVRSVEENKPSPEIATNGEIEKDFNYQTKSNSIAQEIVSKESPAQSSPTKTDSQPVKATDNISENAKNSEEPKQKNDTPQQVSENSENDLITSKTLSRSSPLGCVSNEPKTYAGILGKSSHSGSSAKINMNLDASIIYGVETDPTSSVTTTAAVANNSTVVTNMAGSKPPAFSGTASSNQYRNQSQSRNEYRFQKKNFNRRNDSRESGKNNDSDSGDGAEHYPQSTKKYPDENQLFIGNLMPDFTENVLHKIFERYGKILDIRINRQKMPNAKNRNYGFITFENPEIVDQIIAQKPIYYEKHRYNVEKKQGKNSAGSSGTGGTGGGSNANYDRNRNLNSNRNSQSNNSMMQQSGGINPASNRNHHSHSMQMEAGGNIGVRR</sequence>
<feature type="compositionally biased region" description="Low complexity" evidence="4">
    <location>
        <begin position="23"/>
        <end position="42"/>
    </location>
</feature>
<accession>A0A132A528</accession>
<dbReference type="Proteomes" id="UP000616769">
    <property type="component" value="Unassembled WGS sequence"/>
</dbReference>
<dbReference type="GO" id="GO:1990904">
    <property type="term" value="C:ribonucleoprotein complex"/>
    <property type="evidence" value="ECO:0007669"/>
    <property type="project" value="TreeGrafter"/>
</dbReference>
<dbReference type="CDD" id="cd00780">
    <property type="entry name" value="NTF2"/>
    <property type="match status" value="1"/>
</dbReference>
<dbReference type="Pfam" id="PF02136">
    <property type="entry name" value="NTF2"/>
    <property type="match status" value="1"/>
</dbReference>
<proteinExistence type="predicted"/>
<dbReference type="InterPro" id="IPR000504">
    <property type="entry name" value="RRM_dom"/>
</dbReference>
<dbReference type="InterPro" id="IPR035979">
    <property type="entry name" value="RBD_domain_sf"/>
</dbReference>
<feature type="compositionally biased region" description="Polar residues" evidence="4">
    <location>
        <begin position="254"/>
        <end position="278"/>
    </location>
</feature>
<dbReference type="GO" id="GO:0005829">
    <property type="term" value="C:cytosol"/>
    <property type="evidence" value="ECO:0007669"/>
    <property type="project" value="TreeGrafter"/>
</dbReference>
<feature type="region of interest" description="Disordered" evidence="4">
    <location>
        <begin position="377"/>
        <end position="442"/>
    </location>
</feature>